<dbReference type="PANTHER" id="PTHR30511">
    <property type="entry name" value="ALANINE RACEMASE"/>
    <property type="match status" value="1"/>
</dbReference>
<dbReference type="Pfam" id="PF01168">
    <property type="entry name" value="Ala_racemase_N"/>
    <property type="match status" value="1"/>
</dbReference>
<dbReference type="GO" id="GO:0030170">
    <property type="term" value="F:pyridoxal phosphate binding"/>
    <property type="evidence" value="ECO:0007669"/>
    <property type="project" value="UniProtKB-UniRule"/>
</dbReference>
<dbReference type="GO" id="GO:0005829">
    <property type="term" value="C:cytosol"/>
    <property type="evidence" value="ECO:0007669"/>
    <property type="project" value="TreeGrafter"/>
</dbReference>
<dbReference type="InterPro" id="IPR029066">
    <property type="entry name" value="PLP-binding_barrel"/>
</dbReference>
<keyword evidence="3 4" id="KW-0413">Isomerase</keyword>
<dbReference type="HAMAP" id="MF_01201">
    <property type="entry name" value="Ala_racemase"/>
    <property type="match status" value="1"/>
</dbReference>
<reference evidence="8 9" key="1">
    <citation type="submission" date="2017-11" db="EMBL/GenBank/DDBJ databases">
        <title>Genome-resolved metagenomics identifies genetic mobility, metabolic interactions, and unexpected diversity in perchlorate-reducing communities.</title>
        <authorList>
            <person name="Barnum T.P."/>
            <person name="Figueroa I.A."/>
            <person name="Carlstrom C.I."/>
            <person name="Lucas L.N."/>
            <person name="Engelbrektson A.L."/>
            <person name="Coates J.D."/>
        </authorList>
    </citation>
    <scope>NUCLEOTIDE SEQUENCE [LARGE SCALE GENOMIC DNA]</scope>
    <source>
        <strain evidence="8">BM706</strain>
    </source>
</reference>
<evidence type="ECO:0000256" key="5">
    <source>
        <dbReference type="PIRSR" id="PIRSR600821-50"/>
    </source>
</evidence>
<evidence type="ECO:0000256" key="6">
    <source>
        <dbReference type="PIRSR" id="PIRSR600821-52"/>
    </source>
</evidence>
<dbReference type="Proteomes" id="UP000234857">
    <property type="component" value="Unassembled WGS sequence"/>
</dbReference>
<feature type="binding site" evidence="4 6">
    <location>
        <position position="315"/>
    </location>
    <ligand>
        <name>substrate</name>
    </ligand>
</feature>
<dbReference type="PROSITE" id="PS00395">
    <property type="entry name" value="ALANINE_RACEMASE"/>
    <property type="match status" value="1"/>
</dbReference>
<comment type="caution">
    <text evidence="8">The sequence shown here is derived from an EMBL/GenBank/DDBJ whole genome shotgun (WGS) entry which is preliminary data.</text>
</comment>
<dbReference type="PRINTS" id="PR00992">
    <property type="entry name" value="ALARACEMASE"/>
</dbReference>
<dbReference type="Gene3D" id="3.20.20.10">
    <property type="entry name" value="Alanine racemase"/>
    <property type="match status" value="1"/>
</dbReference>
<dbReference type="SUPFAM" id="SSF50621">
    <property type="entry name" value="Alanine racemase C-terminal domain-like"/>
    <property type="match status" value="1"/>
</dbReference>
<feature type="domain" description="Alanine racemase C-terminal" evidence="7">
    <location>
        <begin position="246"/>
        <end position="375"/>
    </location>
</feature>
<feature type="active site" description="Proton acceptor; specific for D-alanine" evidence="4">
    <location>
        <position position="39"/>
    </location>
</feature>
<dbReference type="InterPro" id="IPR009006">
    <property type="entry name" value="Ala_racemase/Decarboxylase_C"/>
</dbReference>
<accession>A0A2N5Z9N5</accession>
<dbReference type="Pfam" id="PF00842">
    <property type="entry name" value="Ala_racemase_C"/>
    <property type="match status" value="1"/>
</dbReference>
<gene>
    <name evidence="8" type="primary">alr</name>
    <name evidence="8" type="ORF">C0601_13215</name>
</gene>
<sequence length="375" mass="42627">MNDKIKTNPTRAYIYLDNLRYNLENIRKKTNTKILAAVKANAYGHGAIEVSRFIEENKLAEYLGIATTNEAIELREADLSLPILKFSHSTFEEIPYLIKNNIECAVYSTSFLKKAQEEAKKQNKTFYFHLKIDTGMGRVGVLPHELQEFLNIYKNSTNTKLKGVMTHFPVSDERNKSFTKEQIKKFRECVETIKENNIDPGILHTANSGAIIDLPETYFDMVRPGIMMYGYYPSSETTQSVTIKPVMTLVSKILHIKKVKSNTPISYGSTYHTFDNSYIATIPVGYGDGYDRSLSNRGKVCCKGLEYKIAGRVCMDQFMIDLGNNPAKITIEDDVVLFGTYKGSHISLYYLCSLLNTITYEPLCNVAPRIPRIYL</sequence>
<feature type="active site" description="Proton acceptor; specific for L-alanine" evidence="4">
    <location>
        <position position="267"/>
    </location>
</feature>
<dbReference type="NCBIfam" id="TIGR00492">
    <property type="entry name" value="alr"/>
    <property type="match status" value="1"/>
</dbReference>
<dbReference type="GO" id="GO:0009252">
    <property type="term" value="P:peptidoglycan biosynthetic process"/>
    <property type="evidence" value="ECO:0007669"/>
    <property type="project" value="TreeGrafter"/>
</dbReference>
<feature type="binding site" evidence="4 6">
    <location>
        <position position="138"/>
    </location>
    <ligand>
        <name>substrate</name>
    </ligand>
</feature>
<comment type="function">
    <text evidence="4">Catalyzes the interconversion of L-alanine and D-alanine. May also act on other amino acids.</text>
</comment>
<dbReference type="FunFam" id="3.20.20.10:FF:000002">
    <property type="entry name" value="Alanine racemase"/>
    <property type="match status" value="1"/>
</dbReference>
<comment type="cofactor">
    <cofactor evidence="1 4 5">
        <name>pyridoxal 5'-phosphate</name>
        <dbReference type="ChEBI" id="CHEBI:597326"/>
    </cofactor>
</comment>
<keyword evidence="2 4" id="KW-0663">Pyridoxal phosphate</keyword>
<dbReference type="EC" id="5.1.1.1" evidence="4"/>
<evidence type="ECO:0000256" key="3">
    <source>
        <dbReference type="ARBA" id="ARBA00023235"/>
    </source>
</evidence>
<proteinExistence type="inferred from homology"/>
<dbReference type="SUPFAM" id="SSF51419">
    <property type="entry name" value="PLP-binding barrel"/>
    <property type="match status" value="1"/>
</dbReference>
<comment type="catalytic activity">
    <reaction evidence="4">
        <text>L-alanine = D-alanine</text>
        <dbReference type="Rhea" id="RHEA:20249"/>
        <dbReference type="ChEBI" id="CHEBI:57416"/>
        <dbReference type="ChEBI" id="CHEBI:57972"/>
        <dbReference type="EC" id="5.1.1.1"/>
    </reaction>
</comment>
<dbReference type="InterPro" id="IPR000821">
    <property type="entry name" value="Ala_racemase"/>
</dbReference>
<organism evidence="8 9">
    <name type="scientific">Muiribacterium halophilum</name>
    <dbReference type="NCBI Taxonomy" id="2053465"/>
    <lineage>
        <taxon>Bacteria</taxon>
        <taxon>Candidatus Muiribacteriota</taxon>
        <taxon>Candidatus Muiribacteriia</taxon>
        <taxon>Candidatus Muiribacteriales</taxon>
        <taxon>Candidatus Muiribacteriaceae</taxon>
        <taxon>Candidatus Muiribacterium</taxon>
    </lineage>
</organism>
<dbReference type="SMART" id="SM01005">
    <property type="entry name" value="Ala_racemase_C"/>
    <property type="match status" value="1"/>
</dbReference>
<comment type="similarity">
    <text evidence="4">Belongs to the alanine racemase family.</text>
</comment>
<dbReference type="EMBL" id="PKTG01000141">
    <property type="protein sequence ID" value="PLX15334.1"/>
    <property type="molecule type" value="Genomic_DNA"/>
</dbReference>
<evidence type="ECO:0000259" key="7">
    <source>
        <dbReference type="SMART" id="SM01005"/>
    </source>
</evidence>
<protein>
    <recommendedName>
        <fullName evidence="4">Alanine racemase</fullName>
        <ecNumber evidence="4">5.1.1.1</ecNumber>
    </recommendedName>
</protein>
<dbReference type="GO" id="GO:0008784">
    <property type="term" value="F:alanine racemase activity"/>
    <property type="evidence" value="ECO:0007669"/>
    <property type="project" value="UniProtKB-UniRule"/>
</dbReference>
<dbReference type="InterPro" id="IPR020622">
    <property type="entry name" value="Ala_racemase_pyridoxalP-BS"/>
</dbReference>
<dbReference type="UniPathway" id="UPA00042">
    <property type="reaction ID" value="UER00497"/>
</dbReference>
<dbReference type="AlphaFoldDB" id="A0A2N5Z9N5"/>
<comment type="pathway">
    <text evidence="4">Amino-acid biosynthesis; D-alanine biosynthesis; D-alanine from L-alanine: step 1/1.</text>
</comment>
<dbReference type="Gene3D" id="2.40.37.10">
    <property type="entry name" value="Lyase, Ornithine Decarboxylase, Chain A, domain 1"/>
    <property type="match status" value="1"/>
</dbReference>
<evidence type="ECO:0000256" key="1">
    <source>
        <dbReference type="ARBA" id="ARBA00001933"/>
    </source>
</evidence>
<dbReference type="CDD" id="cd00430">
    <property type="entry name" value="PLPDE_III_AR"/>
    <property type="match status" value="1"/>
</dbReference>
<evidence type="ECO:0000256" key="2">
    <source>
        <dbReference type="ARBA" id="ARBA00022898"/>
    </source>
</evidence>
<evidence type="ECO:0000256" key="4">
    <source>
        <dbReference type="HAMAP-Rule" id="MF_01201"/>
    </source>
</evidence>
<evidence type="ECO:0000313" key="8">
    <source>
        <dbReference type="EMBL" id="PLX15334.1"/>
    </source>
</evidence>
<feature type="modified residue" description="N6-(pyridoxal phosphate)lysine" evidence="4 5">
    <location>
        <position position="39"/>
    </location>
</feature>
<evidence type="ECO:0000313" key="9">
    <source>
        <dbReference type="Proteomes" id="UP000234857"/>
    </source>
</evidence>
<name>A0A2N5Z9N5_MUIH1</name>
<dbReference type="InterPro" id="IPR011079">
    <property type="entry name" value="Ala_racemase_C"/>
</dbReference>
<dbReference type="InterPro" id="IPR001608">
    <property type="entry name" value="Ala_racemase_N"/>
</dbReference>
<dbReference type="PANTHER" id="PTHR30511:SF0">
    <property type="entry name" value="ALANINE RACEMASE, CATABOLIC-RELATED"/>
    <property type="match status" value="1"/>
</dbReference>
<dbReference type="GO" id="GO:0030632">
    <property type="term" value="P:D-alanine biosynthetic process"/>
    <property type="evidence" value="ECO:0007669"/>
    <property type="project" value="UniProtKB-UniRule"/>
</dbReference>